<dbReference type="Gene3D" id="3.80.10.10">
    <property type="entry name" value="Ribonuclease Inhibitor"/>
    <property type="match status" value="2"/>
</dbReference>
<dbReference type="AlphaFoldDB" id="A0A1I8BDD1"/>
<dbReference type="SUPFAM" id="SSF52047">
    <property type="entry name" value="RNI-like"/>
    <property type="match status" value="1"/>
</dbReference>
<keyword evidence="2" id="KW-1185">Reference proteome</keyword>
<reference evidence="3" key="1">
    <citation type="submission" date="2016-11" db="UniProtKB">
        <authorList>
            <consortium name="WormBaseParasite"/>
        </authorList>
    </citation>
    <scope>IDENTIFICATION</scope>
</reference>
<dbReference type="InterPro" id="IPR001810">
    <property type="entry name" value="F-box_dom"/>
</dbReference>
<dbReference type="PROSITE" id="PS50181">
    <property type="entry name" value="FBOX"/>
    <property type="match status" value="1"/>
</dbReference>
<dbReference type="SUPFAM" id="SSF81383">
    <property type="entry name" value="F-box domain"/>
    <property type="match status" value="1"/>
</dbReference>
<dbReference type="Proteomes" id="UP000095281">
    <property type="component" value="Unplaced"/>
</dbReference>
<protein>
    <submittedName>
        <fullName evidence="3">F-box domain-containing protein</fullName>
    </submittedName>
</protein>
<evidence type="ECO:0000313" key="3">
    <source>
        <dbReference type="WBParaSite" id="MhA1_Contig194.frz3.gene27"/>
    </source>
</evidence>
<dbReference type="InterPro" id="IPR036047">
    <property type="entry name" value="F-box-like_dom_sf"/>
</dbReference>
<dbReference type="GO" id="GO:0031398">
    <property type="term" value="P:positive regulation of protein ubiquitination"/>
    <property type="evidence" value="ECO:0007669"/>
    <property type="project" value="TreeGrafter"/>
</dbReference>
<dbReference type="OMA" id="AKIHIDQ"/>
<dbReference type="PANTHER" id="PTHR20933:SF4">
    <property type="entry name" value="F-BOX INVOLVED IN POLYQ PATHOGENESIS, ISOFORM A"/>
    <property type="match status" value="1"/>
</dbReference>
<name>A0A1I8BDD1_MELHA</name>
<dbReference type="PANTHER" id="PTHR20933">
    <property type="entry name" value="F-BOX ONLY PROTEIN 33"/>
    <property type="match status" value="1"/>
</dbReference>
<proteinExistence type="predicted"/>
<dbReference type="WBParaSite" id="MhA1_Contig194.frz3.gene27">
    <property type="protein sequence ID" value="MhA1_Contig194.frz3.gene27"/>
    <property type="gene ID" value="MhA1_Contig194.frz3.gene27"/>
</dbReference>
<dbReference type="SMART" id="SM00256">
    <property type="entry name" value="FBOX"/>
    <property type="match status" value="1"/>
</dbReference>
<dbReference type="Pfam" id="PF12937">
    <property type="entry name" value="F-box-like"/>
    <property type="match status" value="1"/>
</dbReference>
<organism evidence="2 3">
    <name type="scientific">Meloidogyne hapla</name>
    <name type="common">Root-knot nematode worm</name>
    <dbReference type="NCBI Taxonomy" id="6305"/>
    <lineage>
        <taxon>Eukaryota</taxon>
        <taxon>Metazoa</taxon>
        <taxon>Ecdysozoa</taxon>
        <taxon>Nematoda</taxon>
        <taxon>Chromadorea</taxon>
        <taxon>Rhabditida</taxon>
        <taxon>Tylenchina</taxon>
        <taxon>Tylenchomorpha</taxon>
        <taxon>Tylenchoidea</taxon>
        <taxon>Meloidogynidae</taxon>
        <taxon>Meloidogyninae</taxon>
        <taxon>Meloidogyne</taxon>
    </lineage>
</organism>
<evidence type="ECO:0000313" key="2">
    <source>
        <dbReference type="Proteomes" id="UP000095281"/>
    </source>
</evidence>
<sequence>MAISTQDLFEMSKRLTVKLSNTESDDIRSRIQKRRGKGGGGNAILENDENKQNWTTNTAANDISGGGGYIASGGGWIRAGAVDIMPEECIDKLPDRVLHLIFSYLPTKQMLNASRVCRKWKAIIESPGLWTNISFRVAHGGIQVTNLDHFTQLLPIRFTELRSCELATDLITPNVLHEFANRCLKLQYLTLDFSTAMQLHDFNDLQSFPSRLRSLTICLSENIFLEGTYEKVEDEEEEVYETVPFITDDHVDALSSNCARLQCLCVNYCTKVTGSCLRLVLQRCKRLSTLLLAYTTLDDSIIQQLEWEKTRIEELDIRATELSAETLISLLTRLPHLRWLDASWLENFTDQVLDSFMESNTINNIEYLSLDTCDSLSEFALTELVARHGHQLKALNLGGHGKLLEYFWMNSISRLNNICVLVMGVAEDCCPKFIDCIAQNCPSLTRLEIRWDDGTLRFSDKSSKFIDVLRMKCPKLHSIVLSDGQYYELVRSNFERADRMSVVRTTEMCRTGILQCSKFYNQLLFN</sequence>
<feature type="domain" description="F-box" evidence="1">
    <location>
        <begin position="87"/>
        <end position="133"/>
    </location>
</feature>
<dbReference type="InterPro" id="IPR032675">
    <property type="entry name" value="LRR_dom_sf"/>
</dbReference>
<evidence type="ECO:0000259" key="1">
    <source>
        <dbReference type="PROSITE" id="PS50181"/>
    </source>
</evidence>
<accession>A0A1I8BDD1</accession>